<name>A0A1H3NDH0_9RHOB</name>
<dbReference type="PRINTS" id="PR00950">
    <property type="entry name" value="TYPE3IMSPROT"/>
</dbReference>
<dbReference type="GeneID" id="78125894"/>
<dbReference type="InterPro" id="IPR029025">
    <property type="entry name" value="T3SS_substrate_exporter_C"/>
</dbReference>
<dbReference type="SUPFAM" id="SSF160544">
    <property type="entry name" value="EscU C-terminal domain-like"/>
    <property type="match status" value="1"/>
</dbReference>
<comment type="similarity">
    <text evidence="1">Belongs to the type III secretion exporter family.</text>
</comment>
<dbReference type="PANTHER" id="PTHR30531">
    <property type="entry name" value="FLAGELLAR BIOSYNTHETIC PROTEIN FLHB"/>
    <property type="match status" value="1"/>
</dbReference>
<dbReference type="OrthoDB" id="9807950at2"/>
<evidence type="ECO:0000256" key="1">
    <source>
        <dbReference type="ARBA" id="ARBA00010690"/>
    </source>
</evidence>
<evidence type="ECO:0000256" key="3">
    <source>
        <dbReference type="SAM" id="Phobius"/>
    </source>
</evidence>
<dbReference type="GO" id="GO:0009306">
    <property type="term" value="P:protein secretion"/>
    <property type="evidence" value="ECO:0007669"/>
    <property type="project" value="InterPro"/>
</dbReference>
<keyword evidence="4" id="KW-0969">Cilium</keyword>
<feature type="compositionally biased region" description="Basic and acidic residues" evidence="2">
    <location>
        <begin position="8"/>
        <end position="24"/>
    </location>
</feature>
<feature type="compositionally biased region" description="Basic and acidic residues" evidence="2">
    <location>
        <begin position="220"/>
        <end position="239"/>
    </location>
</feature>
<keyword evidence="3" id="KW-1133">Transmembrane helix</keyword>
<feature type="region of interest" description="Disordered" evidence="2">
    <location>
        <begin position="220"/>
        <end position="242"/>
    </location>
</feature>
<keyword evidence="3" id="KW-0472">Membrane</keyword>
<dbReference type="STRING" id="576131.SAMN05444486_10731"/>
<dbReference type="GO" id="GO:0005886">
    <property type="term" value="C:plasma membrane"/>
    <property type="evidence" value="ECO:0007669"/>
    <property type="project" value="TreeGrafter"/>
</dbReference>
<dbReference type="Pfam" id="PF01312">
    <property type="entry name" value="Bac_export_2"/>
    <property type="match status" value="1"/>
</dbReference>
<protein>
    <submittedName>
        <fullName evidence="4">Flagellar biosynthetic protein FlhB</fullName>
    </submittedName>
</protein>
<sequence>MSEEENEDKQHEPSQKKLDDARKKGEIPRSTDLSVAAGYGGMLLVYAGFGSASLVLLCAEMVGYMEQAFLPLDLQGARNLTGGLMQSIWVLVGGWFVVPAGCVVLLLVALKGFTFAPDKLQFKMSRISPLSNARNKFGRSGLFEFAKSVIKLMVYSVCLGFFLKARLSEIAAVTSMSPGSAVMLMFRMGAEFFFVAFLVALMIGGVDYLWQYTEHLRKNRMSDKDMRDEQKEAEGDPHMKGARRQKAQELALNQMAARVPEATVIIVNPEHYAVALAWSRLPGSAPICVAKGVDEAAQTIKAIAREHDIPIHRDPPTARALYATTQIDQEIEAEQFKSVAAAIRFADQIKMKMRHGRR</sequence>
<keyword evidence="3" id="KW-0812">Transmembrane</keyword>
<evidence type="ECO:0000256" key="2">
    <source>
        <dbReference type="SAM" id="MobiDB-lite"/>
    </source>
</evidence>
<organism evidence="4 5">
    <name type="scientific">Lentibacter algarum</name>
    <dbReference type="NCBI Taxonomy" id="576131"/>
    <lineage>
        <taxon>Bacteria</taxon>
        <taxon>Pseudomonadati</taxon>
        <taxon>Pseudomonadota</taxon>
        <taxon>Alphaproteobacteria</taxon>
        <taxon>Rhodobacterales</taxon>
        <taxon>Roseobacteraceae</taxon>
        <taxon>Lentibacter</taxon>
    </lineage>
</organism>
<feature type="transmembrane region" description="Helical" evidence="3">
    <location>
        <begin position="36"/>
        <end position="59"/>
    </location>
</feature>
<feature type="transmembrane region" description="Helical" evidence="3">
    <location>
        <begin position="192"/>
        <end position="210"/>
    </location>
</feature>
<dbReference type="EMBL" id="FNPR01000007">
    <property type="protein sequence ID" value="SDY86977.1"/>
    <property type="molecule type" value="Genomic_DNA"/>
</dbReference>
<keyword evidence="4" id="KW-0282">Flagellum</keyword>
<dbReference type="PANTHER" id="PTHR30531:SF12">
    <property type="entry name" value="FLAGELLAR BIOSYNTHETIC PROTEIN FLHB"/>
    <property type="match status" value="1"/>
</dbReference>
<proteinExistence type="inferred from homology"/>
<gene>
    <name evidence="4" type="ORF">SAMN05444486_10731</name>
</gene>
<feature type="region of interest" description="Disordered" evidence="2">
    <location>
        <begin position="1"/>
        <end position="24"/>
    </location>
</feature>
<keyword evidence="5" id="KW-1185">Reference proteome</keyword>
<evidence type="ECO:0000313" key="5">
    <source>
        <dbReference type="Proteomes" id="UP000199026"/>
    </source>
</evidence>
<reference evidence="4 5" key="1">
    <citation type="submission" date="2016-10" db="EMBL/GenBank/DDBJ databases">
        <authorList>
            <person name="de Groot N.N."/>
        </authorList>
    </citation>
    <scope>NUCLEOTIDE SEQUENCE [LARGE SCALE GENOMIC DNA]</scope>
    <source>
        <strain evidence="4 5">DSM 24677</strain>
    </source>
</reference>
<feature type="transmembrane region" description="Helical" evidence="3">
    <location>
        <begin position="88"/>
        <end position="110"/>
    </location>
</feature>
<dbReference type="InterPro" id="IPR006135">
    <property type="entry name" value="T3SS_substrate_exporter"/>
</dbReference>
<accession>A0A1H3NDH0</accession>
<keyword evidence="4" id="KW-0966">Cell projection</keyword>
<evidence type="ECO:0000313" key="4">
    <source>
        <dbReference type="EMBL" id="SDY86977.1"/>
    </source>
</evidence>
<dbReference type="Gene3D" id="3.40.1690.10">
    <property type="entry name" value="secretion proteins EscU"/>
    <property type="match status" value="1"/>
</dbReference>
<dbReference type="Proteomes" id="UP000199026">
    <property type="component" value="Unassembled WGS sequence"/>
</dbReference>
<dbReference type="RefSeq" id="WP_089894433.1">
    <property type="nucleotide sequence ID" value="NZ_FNPR01000007.1"/>
</dbReference>
<dbReference type="AlphaFoldDB" id="A0A1H3NDH0"/>